<dbReference type="Pfam" id="PF09598">
    <property type="entry name" value="Stm1_N"/>
    <property type="match status" value="1"/>
</dbReference>
<dbReference type="Proteomes" id="UP001287356">
    <property type="component" value="Unassembled WGS sequence"/>
</dbReference>
<dbReference type="GO" id="GO:0003723">
    <property type="term" value="F:RNA binding"/>
    <property type="evidence" value="ECO:0007669"/>
    <property type="project" value="InterPro"/>
</dbReference>
<feature type="compositionally biased region" description="Basic residues" evidence="3">
    <location>
        <begin position="285"/>
        <end position="296"/>
    </location>
</feature>
<feature type="compositionally biased region" description="Basic and acidic residues" evidence="3">
    <location>
        <begin position="18"/>
        <end position="28"/>
    </location>
</feature>
<feature type="region of interest" description="Disordered" evidence="3">
    <location>
        <begin position="277"/>
        <end position="388"/>
    </location>
</feature>
<feature type="compositionally biased region" description="Basic and acidic residues" evidence="3">
    <location>
        <begin position="348"/>
        <end position="358"/>
    </location>
</feature>
<evidence type="ECO:0000259" key="4">
    <source>
        <dbReference type="SMART" id="SM01233"/>
    </source>
</evidence>
<dbReference type="AlphaFoldDB" id="A0AAE0K4B5"/>
<feature type="compositionally biased region" description="Gly residues" evidence="3">
    <location>
        <begin position="319"/>
        <end position="336"/>
    </location>
</feature>
<reference evidence="5" key="2">
    <citation type="submission" date="2023-06" db="EMBL/GenBank/DDBJ databases">
        <authorList>
            <consortium name="Lawrence Berkeley National Laboratory"/>
            <person name="Haridas S."/>
            <person name="Hensen N."/>
            <person name="Bonometti L."/>
            <person name="Westerberg I."/>
            <person name="Brannstrom I.O."/>
            <person name="Guillou S."/>
            <person name="Cros-Aarteil S."/>
            <person name="Calhoun S."/>
            <person name="Kuo A."/>
            <person name="Mondo S."/>
            <person name="Pangilinan J."/>
            <person name="Riley R."/>
            <person name="Labutti K."/>
            <person name="Andreopoulos B."/>
            <person name="Lipzen A."/>
            <person name="Chen C."/>
            <person name="Yanf M."/>
            <person name="Daum C."/>
            <person name="Ng V."/>
            <person name="Clum A."/>
            <person name="Steindorff A."/>
            <person name="Ohm R."/>
            <person name="Martin F."/>
            <person name="Silar P."/>
            <person name="Natvig D."/>
            <person name="Lalanne C."/>
            <person name="Gautier V."/>
            <person name="Ament-Velasquez S.L."/>
            <person name="Kruys A."/>
            <person name="Hutchinson M.I."/>
            <person name="Powell A.J."/>
            <person name="Barry K."/>
            <person name="Miller A.N."/>
            <person name="Grigoriev I.V."/>
            <person name="Debuchy R."/>
            <person name="Gladieux P."/>
            <person name="Thoren M.H."/>
            <person name="Johannesson H."/>
        </authorList>
    </citation>
    <scope>NUCLEOTIDE SEQUENCE</scope>
    <source>
        <strain evidence="5">CBS 958.72</strain>
    </source>
</reference>
<dbReference type="SMART" id="SM01233">
    <property type="entry name" value="HABP4_PAI-RBP1"/>
    <property type="match status" value="1"/>
</dbReference>
<gene>
    <name evidence="5" type="ORF">B0T24DRAFT_356429</name>
</gene>
<evidence type="ECO:0000256" key="3">
    <source>
        <dbReference type="SAM" id="MobiDB-lite"/>
    </source>
</evidence>
<name>A0AAE0K4B5_9PEZI</name>
<evidence type="ECO:0000256" key="2">
    <source>
        <dbReference type="ARBA" id="ARBA00022490"/>
    </source>
</evidence>
<proteinExistence type="predicted"/>
<dbReference type="GO" id="GO:0005634">
    <property type="term" value="C:nucleus"/>
    <property type="evidence" value="ECO:0007669"/>
    <property type="project" value="TreeGrafter"/>
</dbReference>
<dbReference type="InterPro" id="IPR019084">
    <property type="entry name" value="STM1-like_N"/>
</dbReference>
<dbReference type="EMBL" id="JAULSN010000006">
    <property type="protein sequence ID" value="KAK3369196.1"/>
    <property type="molecule type" value="Genomic_DNA"/>
</dbReference>
<feature type="domain" description="Hyaluronan/mRNA-binding protein" evidence="4">
    <location>
        <begin position="145"/>
        <end position="256"/>
    </location>
</feature>
<keyword evidence="2" id="KW-0963">Cytoplasm</keyword>
<evidence type="ECO:0000313" key="5">
    <source>
        <dbReference type="EMBL" id="KAK3369196.1"/>
    </source>
</evidence>
<dbReference type="PANTHER" id="PTHR12299">
    <property type="entry name" value="HYALURONIC ACID-BINDING PROTEIN 4"/>
    <property type="match status" value="1"/>
</dbReference>
<evidence type="ECO:0000256" key="1">
    <source>
        <dbReference type="ARBA" id="ARBA00004496"/>
    </source>
</evidence>
<feature type="region of interest" description="Disordered" evidence="3">
    <location>
        <begin position="50"/>
        <end position="221"/>
    </location>
</feature>
<dbReference type="Gene3D" id="6.10.140.1040">
    <property type="match status" value="1"/>
</dbReference>
<reference evidence="5" key="1">
    <citation type="journal article" date="2023" name="Mol. Phylogenet. Evol.">
        <title>Genome-scale phylogeny and comparative genomics of the fungal order Sordariales.</title>
        <authorList>
            <person name="Hensen N."/>
            <person name="Bonometti L."/>
            <person name="Westerberg I."/>
            <person name="Brannstrom I.O."/>
            <person name="Guillou S."/>
            <person name="Cros-Aarteil S."/>
            <person name="Calhoun S."/>
            <person name="Haridas S."/>
            <person name="Kuo A."/>
            <person name="Mondo S."/>
            <person name="Pangilinan J."/>
            <person name="Riley R."/>
            <person name="LaButti K."/>
            <person name="Andreopoulos B."/>
            <person name="Lipzen A."/>
            <person name="Chen C."/>
            <person name="Yan M."/>
            <person name="Daum C."/>
            <person name="Ng V."/>
            <person name="Clum A."/>
            <person name="Steindorff A."/>
            <person name="Ohm R.A."/>
            <person name="Martin F."/>
            <person name="Silar P."/>
            <person name="Natvig D.O."/>
            <person name="Lalanne C."/>
            <person name="Gautier V."/>
            <person name="Ament-Velasquez S.L."/>
            <person name="Kruys A."/>
            <person name="Hutchinson M.I."/>
            <person name="Powell A.J."/>
            <person name="Barry K."/>
            <person name="Miller A.N."/>
            <person name="Grigoriev I.V."/>
            <person name="Debuchy R."/>
            <person name="Gladieux P."/>
            <person name="Hiltunen Thoren M."/>
            <person name="Johannesson H."/>
        </authorList>
    </citation>
    <scope>NUCLEOTIDE SEQUENCE</scope>
    <source>
        <strain evidence="5">CBS 958.72</strain>
    </source>
</reference>
<evidence type="ECO:0000313" key="6">
    <source>
        <dbReference type="Proteomes" id="UP001287356"/>
    </source>
</evidence>
<feature type="region of interest" description="Disordered" evidence="3">
    <location>
        <begin position="1"/>
        <end position="28"/>
    </location>
</feature>
<organism evidence="5 6">
    <name type="scientific">Lasiosphaeria ovina</name>
    <dbReference type="NCBI Taxonomy" id="92902"/>
    <lineage>
        <taxon>Eukaryota</taxon>
        <taxon>Fungi</taxon>
        <taxon>Dikarya</taxon>
        <taxon>Ascomycota</taxon>
        <taxon>Pezizomycotina</taxon>
        <taxon>Sordariomycetes</taxon>
        <taxon>Sordariomycetidae</taxon>
        <taxon>Sordariales</taxon>
        <taxon>Lasiosphaeriaceae</taxon>
        <taxon>Lasiosphaeria</taxon>
    </lineage>
</organism>
<feature type="compositionally biased region" description="Basic and acidic residues" evidence="3">
    <location>
        <begin position="297"/>
        <end position="317"/>
    </location>
</feature>
<dbReference type="InterPro" id="IPR039764">
    <property type="entry name" value="HABP4/SERBP1-like"/>
</dbReference>
<dbReference type="GO" id="GO:0005737">
    <property type="term" value="C:cytoplasm"/>
    <property type="evidence" value="ECO:0007669"/>
    <property type="project" value="UniProtKB-SubCell"/>
</dbReference>
<comment type="subcellular location">
    <subcellularLocation>
        <location evidence="1">Cytoplasm</location>
    </subcellularLocation>
</comment>
<dbReference type="InterPro" id="IPR006861">
    <property type="entry name" value="HABP4_PAIRBP1-bd"/>
</dbReference>
<dbReference type="PANTHER" id="PTHR12299:SF17">
    <property type="entry name" value="AT19571P-RELATED"/>
    <property type="match status" value="1"/>
</dbReference>
<sequence length="388" mass="40866">MSVASKNPFDLLGSSPHPPRDGLCHDREPRANIGHGLLTGHAFCLGNDIEEDGDAGAAPVKTVEKTSSHTAKRNTDGVAPATKSPVVQVGNRRGGGVGGNEAAFRDRNAGADRNRSKPIEEAGGRGAPRGGVSARGRGGRGGRHARTQDDRHTKGFHTGSEKQAAQSWGSPADGEGERKDEDAGEAIAKTELTEDAAEAAGAPAESAEATAEGAEGAEATEEEKLISYEEYQAEQQAKKAALEAELALNLRKPNEGVEDPKWENAVAIEKDDEEVYFEGDESKQKKQKAAKQKQKKQYVELENRFIETRSMQQDRPRGGRGGPRGGARGGDFGGRGDGGRGRGRGGARGREPRGDFAGRGDFTAGRGRASAPNTPNPSNEAEFPSLGS</sequence>
<keyword evidence="6" id="KW-1185">Reference proteome</keyword>
<feature type="compositionally biased region" description="Low complexity" evidence="3">
    <location>
        <begin position="198"/>
        <end position="217"/>
    </location>
</feature>
<protein>
    <recommendedName>
        <fullName evidence="4">Hyaluronan/mRNA-binding protein domain-containing protein</fullName>
    </recommendedName>
</protein>
<accession>A0AAE0K4B5</accession>
<comment type="caution">
    <text evidence="5">The sequence shown here is derived from an EMBL/GenBank/DDBJ whole genome shotgun (WGS) entry which is preliminary data.</text>
</comment>
<feature type="compositionally biased region" description="Basic and acidic residues" evidence="3">
    <location>
        <begin position="103"/>
        <end position="123"/>
    </location>
</feature>